<sequence length="58" mass="6703">MTANELADELDKMIPALPLTVLIKSATMLRQQQAEIEKLKLQLEYMFKQEIKNAEVIK</sequence>
<name>A0A6J5MZ69_9CAUD</name>
<evidence type="ECO:0000313" key="1">
    <source>
        <dbReference type="EMBL" id="CAB4152555.1"/>
    </source>
</evidence>
<gene>
    <name evidence="1" type="ORF">UFOVP620_22</name>
</gene>
<accession>A0A6J5MZ69</accession>
<reference evidence="1" key="1">
    <citation type="submission" date="2020-04" db="EMBL/GenBank/DDBJ databases">
        <authorList>
            <person name="Chiriac C."/>
            <person name="Salcher M."/>
            <person name="Ghai R."/>
            <person name="Kavagutti S V."/>
        </authorList>
    </citation>
    <scope>NUCLEOTIDE SEQUENCE</scope>
</reference>
<protein>
    <submittedName>
        <fullName evidence="1">Uncharacterized protein</fullName>
    </submittedName>
</protein>
<proteinExistence type="predicted"/>
<dbReference type="EMBL" id="LR796576">
    <property type="protein sequence ID" value="CAB4152555.1"/>
    <property type="molecule type" value="Genomic_DNA"/>
</dbReference>
<organism evidence="1">
    <name type="scientific">uncultured Caudovirales phage</name>
    <dbReference type="NCBI Taxonomy" id="2100421"/>
    <lineage>
        <taxon>Viruses</taxon>
        <taxon>Duplodnaviria</taxon>
        <taxon>Heunggongvirae</taxon>
        <taxon>Uroviricota</taxon>
        <taxon>Caudoviricetes</taxon>
        <taxon>Peduoviridae</taxon>
        <taxon>Maltschvirus</taxon>
        <taxon>Maltschvirus maltsch</taxon>
    </lineage>
</organism>